<organism evidence="1 2">
    <name type="scientific">Candidatus Frankia alpina</name>
    <dbReference type="NCBI Taxonomy" id="2699483"/>
    <lineage>
        <taxon>Bacteria</taxon>
        <taxon>Bacillati</taxon>
        <taxon>Actinomycetota</taxon>
        <taxon>Actinomycetes</taxon>
        <taxon>Frankiales</taxon>
        <taxon>Frankiaceae</taxon>
        <taxon>Frankia</taxon>
    </lineage>
</organism>
<reference evidence="1 2" key="1">
    <citation type="submission" date="2019-04" db="EMBL/GenBank/DDBJ databases">
        <title>Draft genome sequences for three unisolated Alnus-infective Frankia Sp+ strains, AgTrS, AiOr and AvVan, the first sequenced Frankia strains able to sporulate in-planta.</title>
        <authorList>
            <person name="Bethencourt L."/>
            <person name="Vautrin F."/>
            <person name="Taib N."/>
            <person name="Dubost A."/>
            <person name="Castro-Garcia L."/>
            <person name="Imbaud O."/>
            <person name="Abrouk D."/>
            <person name="Fournier P."/>
            <person name="Briolay J."/>
            <person name="Nguyen A."/>
            <person name="Normand P."/>
            <person name="Fernandez M.P."/>
            <person name="Brochier-Armanet C."/>
            <person name="Herrera-Belaroussi A."/>
        </authorList>
    </citation>
    <scope>NUCLEOTIDE SEQUENCE [LARGE SCALE GENOMIC DNA]</scope>
    <source>
        <strain evidence="1 2">AvVan</strain>
    </source>
</reference>
<comment type="caution">
    <text evidence="1">The sequence shown here is derived from an EMBL/GenBank/DDBJ whole genome shotgun (WGS) entry which is preliminary data.</text>
</comment>
<dbReference type="EMBL" id="SSXH01000739">
    <property type="protein sequence ID" value="THJ44723.1"/>
    <property type="molecule type" value="Genomic_DNA"/>
</dbReference>
<sequence>MCRRCRLGWVEQPFTLPRYQRCGLASAGLAALRAEHPGLAWHTLGGHFDDSEPFWTAAGTGIPGGYQQRDICPHVTAGG</sequence>
<evidence type="ECO:0000313" key="1">
    <source>
        <dbReference type="EMBL" id="THJ44723.1"/>
    </source>
</evidence>
<proteinExistence type="predicted"/>
<gene>
    <name evidence="1" type="ORF">E7Y31_20275</name>
</gene>
<accession>A0A4S5CJG3</accession>
<name>A0A4S5CJG3_9ACTN</name>
<protein>
    <recommendedName>
        <fullName evidence="3">Acetyltransferase</fullName>
    </recommendedName>
</protein>
<dbReference type="OrthoDB" id="3395574at2"/>
<dbReference type="Proteomes" id="UP000305282">
    <property type="component" value="Unassembled WGS sequence"/>
</dbReference>
<dbReference type="AlphaFoldDB" id="A0A4S5CJG3"/>
<evidence type="ECO:0000313" key="2">
    <source>
        <dbReference type="Proteomes" id="UP000305282"/>
    </source>
</evidence>
<evidence type="ECO:0008006" key="3">
    <source>
        <dbReference type="Google" id="ProtNLM"/>
    </source>
</evidence>
<keyword evidence="2" id="KW-1185">Reference proteome</keyword>